<comment type="catalytic activity">
    <reaction evidence="8 10">
        <text>6-carboxyhexanoyl-[ACP] + L-alanine + H(+) = (8S)-8-amino-7-oxononanoate + holo-[ACP] + CO2</text>
        <dbReference type="Rhea" id="RHEA:42288"/>
        <dbReference type="Rhea" id="RHEA-COMP:9685"/>
        <dbReference type="Rhea" id="RHEA-COMP:9955"/>
        <dbReference type="ChEBI" id="CHEBI:15378"/>
        <dbReference type="ChEBI" id="CHEBI:16526"/>
        <dbReference type="ChEBI" id="CHEBI:57972"/>
        <dbReference type="ChEBI" id="CHEBI:64479"/>
        <dbReference type="ChEBI" id="CHEBI:78846"/>
        <dbReference type="ChEBI" id="CHEBI:149468"/>
        <dbReference type="EC" id="2.3.1.47"/>
    </reaction>
</comment>
<dbReference type="EC" id="2.3.1.47" evidence="10"/>
<comment type="subunit">
    <text evidence="4 10">Homodimer.</text>
</comment>
<keyword evidence="5 10" id="KW-0808">Transferase</keyword>
<comment type="pathway">
    <text evidence="2 10">Cofactor biosynthesis; biotin biosynthesis.</text>
</comment>
<dbReference type="Gene3D" id="3.90.1150.10">
    <property type="entry name" value="Aspartate Aminotransferase, domain 1"/>
    <property type="match status" value="1"/>
</dbReference>
<sequence length="392" mass="42394">MNEFDPLFEPELSRLDAQHWLRQCRVIESACAPEIVYQGRRLILMASNDYLGLANHPAVKEAAAQAIRQYGIGAGAARLISGTQPPHHDLEVALAKWKDAEAALCFGSGYLANLGLLSSLAGPQDIILADRLCHASVIDGCRLSRARLRIFHHADVDHLERLLKRRPAVRRTLIVTDGLFSMDGDLAPLSALARLANQYEGLLVVDDAHGTGVMGAHGRGSLEACGVEADVPFHMGTLGKALGTSGAYVVGSETFVRFLVNTARTFLFTTSPPAAMAAATIAALELLQREPDRRARLWANREVLFQGLIRMGLRLTATASPILPVIIGDEALALGVAQALLERGIYAPAIRPPTVPKGSSRIRLTVTAEHTREHLDQVLHAFQDILASRSLT</sequence>
<protein>
    <recommendedName>
        <fullName evidence="10">8-amino-7-ketopelargonate synthase</fullName>
        <ecNumber evidence="10">2.3.1.47</ecNumber>
    </recommendedName>
</protein>
<dbReference type="GO" id="GO:0009102">
    <property type="term" value="P:biotin biosynthetic process"/>
    <property type="evidence" value="ECO:0007669"/>
    <property type="project" value="UniProtKB-UniRule"/>
</dbReference>
<dbReference type="CDD" id="cd06454">
    <property type="entry name" value="KBL_like"/>
    <property type="match status" value="1"/>
</dbReference>
<evidence type="ECO:0000313" key="12">
    <source>
        <dbReference type="EMBL" id="CAI4033196.1"/>
    </source>
</evidence>
<dbReference type="InterPro" id="IPR004839">
    <property type="entry name" value="Aminotransferase_I/II_large"/>
</dbReference>
<dbReference type="GO" id="GO:0030170">
    <property type="term" value="F:pyridoxal phosphate binding"/>
    <property type="evidence" value="ECO:0007669"/>
    <property type="project" value="InterPro"/>
</dbReference>
<keyword evidence="7 9" id="KW-0663">Pyridoxal phosphate</keyword>
<evidence type="ECO:0000256" key="10">
    <source>
        <dbReference type="RuleBase" id="RU003693"/>
    </source>
</evidence>
<evidence type="ECO:0000256" key="1">
    <source>
        <dbReference type="ARBA" id="ARBA00001933"/>
    </source>
</evidence>
<dbReference type="NCBIfam" id="TIGR00858">
    <property type="entry name" value="bioF"/>
    <property type="match status" value="1"/>
</dbReference>
<name>A0AA86T7M6_9BACT</name>
<evidence type="ECO:0000256" key="9">
    <source>
        <dbReference type="PIRSR" id="PIRSR604723-51"/>
    </source>
</evidence>
<dbReference type="InterPro" id="IPR001917">
    <property type="entry name" value="Aminotrans_II_pyridoxalP_BS"/>
</dbReference>
<keyword evidence="13" id="KW-1185">Reference proteome</keyword>
<organism evidence="12 13">
    <name type="scientific">Nitrospira tepida</name>
    <dbReference type="NCBI Taxonomy" id="2973512"/>
    <lineage>
        <taxon>Bacteria</taxon>
        <taxon>Pseudomonadati</taxon>
        <taxon>Nitrospirota</taxon>
        <taxon>Nitrospiria</taxon>
        <taxon>Nitrospirales</taxon>
        <taxon>Nitrospiraceae</taxon>
        <taxon>Nitrospira</taxon>
    </lineage>
</organism>
<dbReference type="InterPro" id="IPR004723">
    <property type="entry name" value="AONS_Archaea/Proteobacteria"/>
</dbReference>
<feature type="modified residue" description="N6-(pyridoxal phosphate)lysine" evidence="9">
    <location>
        <position position="240"/>
    </location>
</feature>
<dbReference type="SUPFAM" id="SSF53383">
    <property type="entry name" value="PLP-dependent transferases"/>
    <property type="match status" value="1"/>
</dbReference>
<evidence type="ECO:0000259" key="11">
    <source>
        <dbReference type="Pfam" id="PF00155"/>
    </source>
</evidence>
<dbReference type="GO" id="GO:0008710">
    <property type="term" value="F:8-amino-7-oxononanoate synthase activity"/>
    <property type="evidence" value="ECO:0007669"/>
    <property type="project" value="UniProtKB-UniRule"/>
</dbReference>
<dbReference type="Gene3D" id="3.40.640.10">
    <property type="entry name" value="Type I PLP-dependent aspartate aminotransferase-like (Major domain)"/>
    <property type="match status" value="1"/>
</dbReference>
<proteinExistence type="inferred from homology"/>
<dbReference type="PANTHER" id="PTHR13693">
    <property type="entry name" value="CLASS II AMINOTRANSFERASE/8-AMINO-7-OXONONANOATE SYNTHASE"/>
    <property type="match status" value="1"/>
</dbReference>
<keyword evidence="6" id="KW-0093">Biotin biosynthesis</keyword>
<dbReference type="EMBL" id="OX365700">
    <property type="protein sequence ID" value="CAI4033196.1"/>
    <property type="molecule type" value="Genomic_DNA"/>
</dbReference>
<evidence type="ECO:0000256" key="8">
    <source>
        <dbReference type="ARBA" id="ARBA00047715"/>
    </source>
</evidence>
<evidence type="ECO:0000256" key="4">
    <source>
        <dbReference type="ARBA" id="ARBA00011738"/>
    </source>
</evidence>
<comment type="similarity">
    <text evidence="3 10">Belongs to the class-II pyridoxal-phosphate-dependent aminotransferase family. BioF subfamily.</text>
</comment>
<evidence type="ECO:0000256" key="7">
    <source>
        <dbReference type="ARBA" id="ARBA00022898"/>
    </source>
</evidence>
<dbReference type="PROSITE" id="PS00599">
    <property type="entry name" value="AA_TRANSFER_CLASS_2"/>
    <property type="match status" value="1"/>
</dbReference>
<dbReference type="RefSeq" id="WP_289270202.1">
    <property type="nucleotide sequence ID" value="NZ_OX365700.1"/>
</dbReference>
<dbReference type="Pfam" id="PF00155">
    <property type="entry name" value="Aminotran_1_2"/>
    <property type="match status" value="1"/>
</dbReference>
<feature type="domain" description="Aminotransferase class I/classII large" evidence="11">
    <location>
        <begin position="42"/>
        <end position="381"/>
    </location>
</feature>
<dbReference type="InterPro" id="IPR050087">
    <property type="entry name" value="AON_synthase_class-II"/>
</dbReference>
<gene>
    <name evidence="12" type="ORF">DNFV4_03629</name>
</gene>
<dbReference type="Proteomes" id="UP001179121">
    <property type="component" value="Chromosome"/>
</dbReference>
<evidence type="ECO:0000256" key="5">
    <source>
        <dbReference type="ARBA" id="ARBA00022679"/>
    </source>
</evidence>
<accession>A0AA86T7M6</accession>
<dbReference type="InterPro" id="IPR015422">
    <property type="entry name" value="PyrdxlP-dep_Trfase_small"/>
</dbReference>
<comment type="cofactor">
    <cofactor evidence="1 9 10">
        <name>pyridoxal 5'-phosphate</name>
        <dbReference type="ChEBI" id="CHEBI:597326"/>
    </cofactor>
</comment>
<comment type="function">
    <text evidence="10">Catalyzes the decarboxylative condensation of pimeloyl-[acyl-carrier protein] and L-alanine to produce 8-amino-7-oxononanoate (AON), [acyl-carrier protein], and carbon dioxide.</text>
</comment>
<dbReference type="InterPro" id="IPR015421">
    <property type="entry name" value="PyrdxlP-dep_Trfase_major"/>
</dbReference>
<dbReference type="PANTHER" id="PTHR13693:SF100">
    <property type="entry name" value="8-AMINO-7-OXONONANOATE SYNTHASE"/>
    <property type="match status" value="1"/>
</dbReference>
<reference evidence="12" key="1">
    <citation type="submission" date="2022-10" db="EMBL/GenBank/DDBJ databases">
        <authorList>
            <person name="Koch H."/>
        </authorList>
    </citation>
    <scope>NUCLEOTIDE SEQUENCE</scope>
    <source>
        <strain evidence="12">DNF</strain>
    </source>
</reference>
<evidence type="ECO:0000256" key="3">
    <source>
        <dbReference type="ARBA" id="ARBA00010008"/>
    </source>
</evidence>
<dbReference type="AlphaFoldDB" id="A0AA86T7M6"/>
<dbReference type="InterPro" id="IPR015424">
    <property type="entry name" value="PyrdxlP-dep_Trfase"/>
</dbReference>
<evidence type="ECO:0000313" key="13">
    <source>
        <dbReference type="Proteomes" id="UP001179121"/>
    </source>
</evidence>
<evidence type="ECO:0000256" key="6">
    <source>
        <dbReference type="ARBA" id="ARBA00022756"/>
    </source>
</evidence>
<dbReference type="KEGG" id="nti:DNFV4_03629"/>
<evidence type="ECO:0000256" key="2">
    <source>
        <dbReference type="ARBA" id="ARBA00004746"/>
    </source>
</evidence>